<dbReference type="EMBL" id="MN284895">
    <property type="protein sequence ID" value="QFP94813.1"/>
    <property type="molecule type" value="Genomic_DNA"/>
</dbReference>
<accession>A0A5P8D710</accession>
<gene>
    <name evidence="1" type="primary">27</name>
    <name evidence="1" type="ORF">SEA_MARSHAWN_27</name>
</gene>
<dbReference type="Proteomes" id="UP000325974">
    <property type="component" value="Segment"/>
</dbReference>
<keyword evidence="2" id="KW-1185">Reference proteome</keyword>
<reference evidence="1 2" key="1">
    <citation type="submission" date="2019-08" db="EMBL/GenBank/DDBJ databases">
        <authorList>
            <person name="Tisher V."/>
            <person name="Wilcox J."/>
            <person name="Boggs D."/>
            <person name="Byrne M."/>
            <person name="Copriviza J."/>
            <person name="deSilva C."/>
            <person name="Devereaux C."/>
            <person name="Hart C."/>
            <person name="Holyfield W."/>
            <person name="Sciammas C."/>
            <person name="Splaine-Duchscherer K."/>
            <person name="Bonilla C."/>
            <person name="Ettinger A.-S.H."/>
            <person name="Ettinger W.F."/>
            <person name="Haydock J."/>
            <person name="Anders K.R."/>
            <person name="Garlena R.A."/>
            <person name="Russell D.A."/>
            <person name="Pope W.H."/>
            <person name="Jacobs-Sera D."/>
            <person name="Hatfull G.F."/>
        </authorList>
    </citation>
    <scope>NUCLEOTIDE SEQUENCE [LARGE SCALE GENOMIC DNA]</scope>
</reference>
<dbReference type="RefSeq" id="YP_009953520.1">
    <property type="nucleotide sequence ID" value="NC_051623.1"/>
</dbReference>
<sequence>MAYTRTYRTIIPVEHGTDMDVLRWLTRESFHNAAGFDGLTISEYSEREVSWLDLPPKAAEHLPMTADMYQWFEFSATGGVAVETIEWLTAESAWRKQQVGDWLAAEREWRRTQPKDGG</sequence>
<dbReference type="KEGG" id="vg:60324995"/>
<proteinExistence type="predicted"/>
<evidence type="ECO:0000313" key="1">
    <source>
        <dbReference type="EMBL" id="QFP94813.1"/>
    </source>
</evidence>
<protein>
    <submittedName>
        <fullName evidence="1">Minor tail protein</fullName>
    </submittedName>
</protein>
<evidence type="ECO:0000313" key="2">
    <source>
        <dbReference type="Proteomes" id="UP000325974"/>
    </source>
</evidence>
<organism evidence="1 2">
    <name type="scientific">Mycobacterium phage Marshawn</name>
    <dbReference type="NCBI Taxonomy" id="2652423"/>
    <lineage>
        <taxon>Viruses</taxon>
        <taxon>Duplodnaviria</taxon>
        <taxon>Heunggongvirae</taxon>
        <taxon>Uroviricota</taxon>
        <taxon>Caudoviricetes</taxon>
        <taxon>Weiservirinae</taxon>
        <taxon>Anayavirus</taxon>
        <taxon>Anayavirus marshawn</taxon>
    </lineage>
</organism>
<name>A0A5P8D710_9CAUD</name>
<dbReference type="GeneID" id="60324995"/>